<dbReference type="InterPro" id="IPR034660">
    <property type="entry name" value="DinB/YfiT-like"/>
</dbReference>
<accession>A0A3S9A9K7</accession>
<name>A0A3S9A9K7_9BACL</name>
<protein>
    <submittedName>
        <fullName evidence="2">DinB family protein</fullName>
    </submittedName>
</protein>
<gene>
    <name evidence="2" type="ORF">EJC50_23910</name>
</gene>
<dbReference type="Gene3D" id="1.20.120.450">
    <property type="entry name" value="dinb family like domain"/>
    <property type="match status" value="1"/>
</dbReference>
<dbReference type="EMBL" id="CP034437">
    <property type="protein sequence ID" value="AZN42390.1"/>
    <property type="molecule type" value="Genomic_DNA"/>
</dbReference>
<keyword evidence="3" id="KW-1185">Reference proteome</keyword>
<dbReference type="Pfam" id="PF12867">
    <property type="entry name" value="DinB_2"/>
    <property type="match status" value="1"/>
</dbReference>
<dbReference type="RefSeq" id="WP_126018078.1">
    <property type="nucleotide sequence ID" value="NZ_CP034437.1"/>
</dbReference>
<evidence type="ECO:0000313" key="2">
    <source>
        <dbReference type="EMBL" id="AZN42390.1"/>
    </source>
</evidence>
<reference evidence="3" key="1">
    <citation type="submission" date="2018-12" db="EMBL/GenBank/DDBJ databases">
        <title>Genome sequence of Peanibacillus sp.</title>
        <authorList>
            <person name="Subramani G."/>
            <person name="Srinivasan S."/>
            <person name="Kim M.K."/>
        </authorList>
    </citation>
    <scope>NUCLEOTIDE SEQUENCE [LARGE SCALE GENOMIC DNA]</scope>
    <source>
        <strain evidence="3">18JY67-1</strain>
    </source>
</reference>
<dbReference type="SUPFAM" id="SSF109854">
    <property type="entry name" value="DinB/YfiT-like putative metalloenzymes"/>
    <property type="match status" value="1"/>
</dbReference>
<organism evidence="2 3">
    <name type="scientific">Paenibacillus albus</name>
    <dbReference type="NCBI Taxonomy" id="2495582"/>
    <lineage>
        <taxon>Bacteria</taxon>
        <taxon>Bacillati</taxon>
        <taxon>Bacillota</taxon>
        <taxon>Bacilli</taxon>
        <taxon>Bacillales</taxon>
        <taxon>Paenibacillaceae</taxon>
        <taxon>Paenibacillus</taxon>
    </lineage>
</organism>
<dbReference type="OrthoDB" id="4295522at2"/>
<dbReference type="InterPro" id="IPR024775">
    <property type="entry name" value="DinB-like"/>
</dbReference>
<evidence type="ECO:0000313" key="3">
    <source>
        <dbReference type="Proteomes" id="UP000272528"/>
    </source>
</evidence>
<sequence>MEQIILNQLAFARVSTLKVAEKINEEAALQIPEGFRNHILWHLGHIYTVHERATFRSAGLPLELPPHFAELFGNGTSPLNWADQSIPTLAELLEMLREQPGRIRSALEGRFHEQAIAPLTTPSGFTMETIGEFAGFAYYHEGLHTSRISMYKMLLKL</sequence>
<dbReference type="AlphaFoldDB" id="A0A3S9A9K7"/>
<proteinExistence type="predicted"/>
<evidence type="ECO:0000259" key="1">
    <source>
        <dbReference type="Pfam" id="PF12867"/>
    </source>
</evidence>
<feature type="domain" description="DinB-like" evidence="1">
    <location>
        <begin position="8"/>
        <end position="145"/>
    </location>
</feature>
<dbReference type="Proteomes" id="UP000272528">
    <property type="component" value="Chromosome"/>
</dbReference>
<dbReference type="KEGG" id="palb:EJC50_23910"/>